<organism evidence="2 4">
    <name type="scientific">Shewanella fidelis</name>
    <dbReference type="NCBI Taxonomy" id="173509"/>
    <lineage>
        <taxon>Bacteria</taxon>
        <taxon>Pseudomonadati</taxon>
        <taxon>Pseudomonadota</taxon>
        <taxon>Gammaproteobacteria</taxon>
        <taxon>Alteromonadales</taxon>
        <taxon>Shewanellaceae</taxon>
        <taxon>Shewanella</taxon>
    </lineage>
</organism>
<comment type="caution">
    <text evidence="2">The sequence shown here is derived from an EMBL/GenBank/DDBJ whole genome shotgun (WGS) entry which is preliminary data.</text>
</comment>
<evidence type="ECO:0000256" key="1">
    <source>
        <dbReference type="SAM" id="SignalP"/>
    </source>
</evidence>
<proteinExistence type="predicted"/>
<name>A0AAW8NKE5_9GAMM</name>
<feature type="chain" id="PRO_5043375970" description="Secreted protein" evidence="1">
    <location>
        <begin position="20"/>
        <end position="187"/>
    </location>
</feature>
<evidence type="ECO:0000313" key="4">
    <source>
        <dbReference type="Proteomes" id="UP001259340"/>
    </source>
</evidence>
<accession>A0AAW8NKE5</accession>
<feature type="signal peptide" evidence="1">
    <location>
        <begin position="1"/>
        <end position="19"/>
    </location>
</feature>
<dbReference type="Proteomes" id="UP001259340">
    <property type="component" value="Unassembled WGS sequence"/>
</dbReference>
<dbReference type="RefSeq" id="WP_310654154.1">
    <property type="nucleotide sequence ID" value="NZ_JAPMLA010000003.1"/>
</dbReference>
<protein>
    <recommendedName>
        <fullName evidence="6">Secreted protein</fullName>
    </recommendedName>
</protein>
<sequence>MRNIIIGAMLSLIVFGVSATQPPVVVAPPEPYLECSLEQVVELEAEFDIPKFKQYQIPKGERFRKCFKLVGHSDEVGLLVVRTSVTENDKITIEEGPYKGEPSLVMQEVSREIFNLSHSFNAVRQDQILYPIFSSEVSKTQDREIIFGYELSSNGTFLLTVAMTTDDPIRYVPNKDETRSSSIPVEY</sequence>
<dbReference type="EMBL" id="JAPMLE010000001">
    <property type="protein sequence ID" value="MDR8523011.1"/>
    <property type="molecule type" value="Genomic_DNA"/>
</dbReference>
<evidence type="ECO:0000313" key="3">
    <source>
        <dbReference type="EMBL" id="MDW4824152.1"/>
    </source>
</evidence>
<keyword evidence="5" id="KW-1185">Reference proteome</keyword>
<evidence type="ECO:0008006" key="6">
    <source>
        <dbReference type="Google" id="ProtNLM"/>
    </source>
</evidence>
<evidence type="ECO:0000313" key="5">
    <source>
        <dbReference type="Proteomes" id="UP001271263"/>
    </source>
</evidence>
<reference evidence="2" key="2">
    <citation type="submission" date="2022-11" db="EMBL/GenBank/DDBJ databases">
        <title>Prophages regulate Shewanella fidelis motility and biofilm formation: implications for gut colonization dynamics in Ciona robusta.</title>
        <authorList>
            <person name="Natarajan O."/>
            <person name="Gibboney S.L."/>
            <person name="Young M.N."/>
            <person name="Lim S.J."/>
            <person name="Pluta N."/>
            <person name="Atkinson C.G.F."/>
            <person name="Leigh B.A."/>
            <person name="Liberti A."/>
            <person name="Kees E."/>
            <person name="Breitbart M."/>
            <person name="Gralnick J."/>
            <person name="Dishaw L.J."/>
        </authorList>
    </citation>
    <scope>NUCLEOTIDE SEQUENCE</scope>
    <source>
        <strain evidence="2">3313</strain>
    </source>
</reference>
<keyword evidence="1" id="KW-0732">Signal</keyword>
<gene>
    <name evidence="2" type="ORF">OS133_04845</name>
    <name evidence="3" type="ORF">OS134_08805</name>
</gene>
<reference evidence="3 5" key="1">
    <citation type="journal article" date="2022" name="bioRxiv">
        <title>Prophages regulate Shewanella fidelis 3313 motility and biofilm formation: implications for gut colonization dynamics in Ciona robusta.</title>
        <authorList>
            <person name="Natarajan O."/>
            <person name="Gibboney S.L."/>
            <person name="Young M.N."/>
            <person name="Lim S.J."/>
            <person name="Pluta N."/>
            <person name="Atkinson C.G."/>
            <person name="Leigh B.A."/>
            <person name="Liberti A."/>
            <person name="Kees E.D."/>
            <person name="Breitbart M."/>
            <person name="Gralnick J.A."/>
            <person name="Dishaw L.J."/>
        </authorList>
    </citation>
    <scope>NUCLEOTIDE SEQUENCE [LARGE SCALE GENOMIC DNA]</scope>
    <source>
        <strain evidence="3 5">JG4066</strain>
    </source>
</reference>
<dbReference type="AlphaFoldDB" id="A0AAW8NKE5"/>
<dbReference type="Proteomes" id="UP001271263">
    <property type="component" value="Unassembled WGS sequence"/>
</dbReference>
<dbReference type="EMBL" id="JAPMLD010000003">
    <property type="protein sequence ID" value="MDW4824152.1"/>
    <property type="molecule type" value="Genomic_DNA"/>
</dbReference>
<evidence type="ECO:0000313" key="2">
    <source>
        <dbReference type="EMBL" id="MDR8523011.1"/>
    </source>
</evidence>